<gene>
    <name evidence="2" type="ORF">CH35J_010978</name>
</gene>
<dbReference type="OrthoDB" id="4849016at2759"/>
<comment type="caution">
    <text evidence="2">The sequence shown here is derived from an EMBL/GenBank/DDBJ whole genome shotgun (WGS) entry which is preliminary data.</text>
</comment>
<sequence>MVTLTLLVTVALATTSYGFTWNTCRNAPPCEQNSVIMSSQPYTSGQVNFIYDSSNGYWYAHKETGIFVSPGGYFQYAHGKKYLDVFSKNPDYAGSSWIANSGSACCLPDEVGTGIKDLRAFSG</sequence>
<dbReference type="AlphaFoldDB" id="A0A4T0VIZ2"/>
<dbReference type="EMBL" id="MWPZ01000009">
    <property type="protein sequence ID" value="TIC91911.1"/>
    <property type="molecule type" value="Genomic_DNA"/>
</dbReference>
<evidence type="ECO:0000313" key="2">
    <source>
        <dbReference type="EMBL" id="TIC91911.1"/>
    </source>
</evidence>
<keyword evidence="1" id="KW-0732">Signal</keyword>
<organism evidence="2 3">
    <name type="scientific">Colletotrichum higginsianum</name>
    <dbReference type="NCBI Taxonomy" id="80884"/>
    <lineage>
        <taxon>Eukaryota</taxon>
        <taxon>Fungi</taxon>
        <taxon>Dikarya</taxon>
        <taxon>Ascomycota</taxon>
        <taxon>Pezizomycotina</taxon>
        <taxon>Sordariomycetes</taxon>
        <taxon>Hypocreomycetidae</taxon>
        <taxon>Glomerellales</taxon>
        <taxon>Glomerellaceae</taxon>
        <taxon>Colletotrichum</taxon>
        <taxon>Colletotrichum destructivum species complex</taxon>
    </lineage>
</organism>
<protein>
    <submittedName>
        <fullName evidence="2">Uncharacterized protein</fullName>
    </submittedName>
</protein>
<name>A0A4T0VIZ2_9PEZI</name>
<evidence type="ECO:0000313" key="3">
    <source>
        <dbReference type="Proteomes" id="UP000305883"/>
    </source>
</evidence>
<reference evidence="2 3" key="1">
    <citation type="journal article" date="2019" name="Genome Biol. Evol.">
        <title>Genomic Plasticity Mediated by Transposable Elements in the Plant Pathogenic Fungus Colletotrichum higginsianum.</title>
        <authorList>
            <person name="Tsushima A."/>
            <person name="Gan P."/>
            <person name="Kumakura N."/>
            <person name="Narusaka M."/>
            <person name="Takano Y."/>
            <person name="Narusaka Y."/>
            <person name="Shirasu K."/>
        </authorList>
    </citation>
    <scope>NUCLEOTIDE SEQUENCE [LARGE SCALE GENOMIC DNA]</scope>
    <source>
        <strain evidence="2 3">MAFF305635-RFP</strain>
    </source>
</reference>
<evidence type="ECO:0000256" key="1">
    <source>
        <dbReference type="SAM" id="SignalP"/>
    </source>
</evidence>
<accession>A0A4T0VIZ2</accession>
<feature type="signal peptide" evidence="1">
    <location>
        <begin position="1"/>
        <end position="18"/>
    </location>
</feature>
<dbReference type="Proteomes" id="UP000305883">
    <property type="component" value="Unassembled WGS sequence"/>
</dbReference>
<proteinExistence type="predicted"/>
<feature type="chain" id="PRO_5020520256" evidence="1">
    <location>
        <begin position="19"/>
        <end position="123"/>
    </location>
</feature>